<sequence>MKKLYTLITLCACSIHSYSQVGVEIDTPQSTLHVKESRLKDNTNITTKADGILIPKLTKAELALKAVSAYQSSEHDGALVYVTEASPVFSGPSALKVVNINSPGFYFLNAQNFWEPISGLGFDKSNDAWVNNPAQSRIELGTNSIGETRTAGTEVIITDNGNFGINTLNLTKRFELNAANGENHTDYLKIENLASPPTNTVTQTLQIDAEGYVSKRNEENIEGKILRLPLALQNNISNTTPVTLKTEQNPFLSPNLTPNLINLIPGYYRDSSLSEFTLPPGLYKYEVRLIGYFNKEDSKNSISLATYVNGNKYSTHYYGSNTRAGYFASGAANQNYTNLIKSDFLELKTASVIKFEVTNYNTNNFNVINYVAISGQRSYRSVILFQRIK</sequence>
<evidence type="ECO:0008006" key="3">
    <source>
        <dbReference type="Google" id="ProtNLM"/>
    </source>
</evidence>
<comment type="caution">
    <text evidence="1">The sequence shown here is derived from an EMBL/GenBank/DDBJ whole genome shotgun (WGS) entry which is preliminary data.</text>
</comment>
<protein>
    <recommendedName>
        <fullName evidence="3">C1q domain-containing protein</fullName>
    </recommendedName>
</protein>
<gene>
    <name evidence="1" type="ORF">IM532_01305</name>
</gene>
<name>A0A8J7FQ61_9FLAO</name>
<dbReference type="Proteomes" id="UP000608754">
    <property type="component" value="Unassembled WGS sequence"/>
</dbReference>
<accession>A0A8J7FQ61</accession>
<dbReference type="RefSeq" id="WP_194181642.1">
    <property type="nucleotide sequence ID" value="NZ_JADGIK010000001.1"/>
</dbReference>
<keyword evidence="2" id="KW-1185">Reference proteome</keyword>
<organism evidence="1 2">
    <name type="scientific">Faecalibacter rhinopitheci</name>
    <dbReference type="NCBI Taxonomy" id="2779678"/>
    <lineage>
        <taxon>Bacteria</taxon>
        <taxon>Pseudomonadati</taxon>
        <taxon>Bacteroidota</taxon>
        <taxon>Flavobacteriia</taxon>
        <taxon>Flavobacteriales</taxon>
        <taxon>Weeksellaceae</taxon>
        <taxon>Faecalibacter</taxon>
    </lineage>
</organism>
<evidence type="ECO:0000313" key="2">
    <source>
        <dbReference type="Proteomes" id="UP000608754"/>
    </source>
</evidence>
<dbReference type="AlphaFoldDB" id="A0A8J7FQ61"/>
<dbReference type="EMBL" id="JADGIK010000001">
    <property type="protein sequence ID" value="MBF0596113.1"/>
    <property type="molecule type" value="Genomic_DNA"/>
</dbReference>
<evidence type="ECO:0000313" key="1">
    <source>
        <dbReference type="EMBL" id="MBF0596113.1"/>
    </source>
</evidence>
<reference evidence="1" key="1">
    <citation type="submission" date="2020-10" db="EMBL/GenBank/DDBJ databases">
        <authorList>
            <person name="Lu T."/>
            <person name="Wang Q."/>
            <person name="Han X."/>
        </authorList>
    </citation>
    <scope>NUCLEOTIDE SEQUENCE</scope>
    <source>
        <strain evidence="1">WQ 117</strain>
    </source>
</reference>
<proteinExistence type="predicted"/>